<feature type="domain" description="Inhibitor I9" evidence="13">
    <location>
        <begin position="35"/>
        <end position="112"/>
    </location>
</feature>
<evidence type="ECO:0000256" key="1">
    <source>
        <dbReference type="ARBA" id="ARBA00004613"/>
    </source>
</evidence>
<keyword evidence="6 10" id="KW-0378">Hydrolase</keyword>
<dbReference type="GO" id="GO:0005576">
    <property type="term" value="C:extracellular region"/>
    <property type="evidence" value="ECO:0007669"/>
    <property type="project" value="UniProtKB-SubCell"/>
</dbReference>
<dbReference type="GO" id="GO:0006508">
    <property type="term" value="P:proteolysis"/>
    <property type="evidence" value="ECO:0007669"/>
    <property type="project" value="UniProtKB-KW"/>
</dbReference>
<dbReference type="Proteomes" id="UP000191285">
    <property type="component" value="Unassembled WGS sequence"/>
</dbReference>
<dbReference type="GO" id="GO:0004252">
    <property type="term" value="F:serine-type endopeptidase activity"/>
    <property type="evidence" value="ECO:0007669"/>
    <property type="project" value="UniProtKB-UniRule"/>
</dbReference>
<dbReference type="Pfam" id="PF00082">
    <property type="entry name" value="Peptidase_S8"/>
    <property type="match status" value="1"/>
</dbReference>
<dbReference type="InterPro" id="IPR037045">
    <property type="entry name" value="S8pro/Inhibitor_I9_sf"/>
</dbReference>
<evidence type="ECO:0000256" key="9">
    <source>
        <dbReference type="ARBA" id="ARBA00075063"/>
    </source>
</evidence>
<dbReference type="EMBL" id="MLKD01000002">
    <property type="protein sequence ID" value="OQE29578.1"/>
    <property type="molecule type" value="Genomic_DNA"/>
</dbReference>
<evidence type="ECO:0000256" key="3">
    <source>
        <dbReference type="ARBA" id="ARBA00022525"/>
    </source>
</evidence>
<dbReference type="OrthoDB" id="206201at2759"/>
<feature type="domain" description="Peptidase S8/S53" evidence="12">
    <location>
        <begin position="147"/>
        <end position="359"/>
    </location>
</feature>
<dbReference type="InterPro" id="IPR010259">
    <property type="entry name" value="S8pro/Inhibitor_I9"/>
</dbReference>
<dbReference type="InterPro" id="IPR050131">
    <property type="entry name" value="Peptidase_S8_subtilisin-like"/>
</dbReference>
<dbReference type="InterPro" id="IPR015500">
    <property type="entry name" value="Peptidase_S8_subtilisin-rel"/>
</dbReference>
<evidence type="ECO:0000259" key="12">
    <source>
        <dbReference type="Pfam" id="PF00082"/>
    </source>
</evidence>
<keyword evidence="3" id="KW-0964">Secreted</keyword>
<dbReference type="PRINTS" id="PR00723">
    <property type="entry name" value="SUBTILISIN"/>
</dbReference>
<evidence type="ECO:0000259" key="13">
    <source>
        <dbReference type="Pfam" id="PF05922"/>
    </source>
</evidence>
<dbReference type="InterPro" id="IPR000209">
    <property type="entry name" value="Peptidase_S8/S53_dom"/>
</dbReference>
<dbReference type="InterPro" id="IPR023828">
    <property type="entry name" value="Peptidase_S8_Ser-AS"/>
</dbReference>
<evidence type="ECO:0000256" key="5">
    <source>
        <dbReference type="ARBA" id="ARBA00022729"/>
    </source>
</evidence>
<keyword evidence="4 10" id="KW-0645">Protease</keyword>
<evidence type="ECO:0000256" key="8">
    <source>
        <dbReference type="ARBA" id="ARBA00023145"/>
    </source>
</evidence>
<accession>A0A1V6TT57</accession>
<protein>
    <recommendedName>
        <fullName evidence="9">Alkaline serine protease</fullName>
    </recommendedName>
</protein>
<evidence type="ECO:0000313" key="15">
    <source>
        <dbReference type="Proteomes" id="UP000191285"/>
    </source>
</evidence>
<proteinExistence type="inferred from homology"/>
<dbReference type="PANTHER" id="PTHR43806">
    <property type="entry name" value="PEPTIDASE S8"/>
    <property type="match status" value="1"/>
</dbReference>
<dbReference type="SUPFAM" id="SSF54897">
    <property type="entry name" value="Protease propeptides/inhibitors"/>
    <property type="match status" value="1"/>
</dbReference>
<evidence type="ECO:0000256" key="2">
    <source>
        <dbReference type="ARBA" id="ARBA00011073"/>
    </source>
</evidence>
<feature type="chain" id="PRO_5013320160" description="Alkaline serine protease" evidence="11">
    <location>
        <begin position="20"/>
        <end position="396"/>
    </location>
</feature>
<dbReference type="Gene3D" id="3.30.70.80">
    <property type="entry name" value="Peptidase S8 propeptide/proteinase inhibitor I9"/>
    <property type="match status" value="1"/>
</dbReference>
<name>A0A1V6TT57_9EURO</name>
<comment type="caution">
    <text evidence="14">The sequence shown here is derived from an EMBL/GenBank/DDBJ whole genome shotgun (WGS) entry which is preliminary data.</text>
</comment>
<keyword evidence="5 11" id="KW-0732">Signal</keyword>
<evidence type="ECO:0000256" key="6">
    <source>
        <dbReference type="ARBA" id="ARBA00022801"/>
    </source>
</evidence>
<dbReference type="FunFam" id="3.40.50.200:FF:000014">
    <property type="entry name" value="Proteinase K"/>
    <property type="match status" value="1"/>
</dbReference>
<evidence type="ECO:0000256" key="10">
    <source>
        <dbReference type="PROSITE-ProRule" id="PRU01240"/>
    </source>
</evidence>
<comment type="similarity">
    <text evidence="2 10">Belongs to the peptidase S8 family.</text>
</comment>
<sequence length="396" mass="40051">MGFLKVLATSLATLAVVNAGTLVTASNEDVVIPSSYIVVMNDDVSTADFVKHREWAADVHARMKKRDSETGPGKEFDINGLKGYTANFDEDTAKDIANDPAVKYIEPDMVVNATANVVQTNVPSWGLSRISSKRTGTTSYTYDSTAGEGIVIYGVDTGIDISHSDFGGRAKWGTNTVDSSNTDGNGHGTHTASTAAGSKYGVAKKATLIAVKVLGADGSGTNSGVISGMDWAVKDAKSRGITGKAVMNMSLGGSYSKAMNDAAANVVSSGIFLAVAAGNEAENASNSSPASASSVCTVAASTSSDGSAYFTNYGSVVDLYAPGSAITAAYPGGGTQSLSGTSMAAPHVAGAAAYIIALEGVTAGNACARLKALAISSISGAPSGTTTKLLYNGINV</sequence>
<feature type="signal peptide" evidence="11">
    <location>
        <begin position="1"/>
        <end position="19"/>
    </location>
</feature>
<dbReference type="InterPro" id="IPR036852">
    <property type="entry name" value="Peptidase_S8/S53_dom_sf"/>
</dbReference>
<gene>
    <name evidence="14" type="ORF">PENSTE_c002G08492</name>
</gene>
<comment type="subcellular location">
    <subcellularLocation>
        <location evidence="1">Secreted</location>
    </subcellularLocation>
</comment>
<dbReference type="PROSITE" id="PS00138">
    <property type="entry name" value="SUBTILASE_SER"/>
    <property type="match status" value="1"/>
</dbReference>
<dbReference type="Pfam" id="PF05922">
    <property type="entry name" value="Inhibitor_I9"/>
    <property type="match status" value="1"/>
</dbReference>
<feature type="active site" description="Charge relay system" evidence="10">
    <location>
        <position position="342"/>
    </location>
</feature>
<reference evidence="15" key="1">
    <citation type="journal article" date="2017" name="Nat. Microbiol.">
        <title>Global analysis of biosynthetic gene clusters reveals vast potential of secondary metabolite production in Penicillium species.</title>
        <authorList>
            <person name="Nielsen J.C."/>
            <person name="Grijseels S."/>
            <person name="Prigent S."/>
            <person name="Ji B."/>
            <person name="Dainat J."/>
            <person name="Nielsen K.F."/>
            <person name="Frisvad J.C."/>
            <person name="Workman M."/>
            <person name="Nielsen J."/>
        </authorList>
    </citation>
    <scope>NUCLEOTIDE SEQUENCE [LARGE SCALE GENOMIC DNA]</scope>
    <source>
        <strain evidence="15">IBT 24891</strain>
    </source>
</reference>
<dbReference type="AlphaFoldDB" id="A0A1V6TT57"/>
<feature type="active site" description="Charge relay system" evidence="10">
    <location>
        <position position="156"/>
    </location>
</feature>
<evidence type="ECO:0000313" key="14">
    <source>
        <dbReference type="EMBL" id="OQE29578.1"/>
    </source>
</evidence>
<dbReference type="InterPro" id="IPR034193">
    <property type="entry name" value="PCSK9_ProteinaseK-like"/>
</dbReference>
<dbReference type="Gene3D" id="3.40.50.200">
    <property type="entry name" value="Peptidase S8/S53 domain"/>
    <property type="match status" value="1"/>
</dbReference>
<keyword evidence="15" id="KW-1185">Reference proteome</keyword>
<evidence type="ECO:0000256" key="11">
    <source>
        <dbReference type="SAM" id="SignalP"/>
    </source>
</evidence>
<feature type="active site" description="Charge relay system" evidence="10">
    <location>
        <position position="187"/>
    </location>
</feature>
<keyword evidence="8" id="KW-0865">Zymogen</keyword>
<dbReference type="PROSITE" id="PS51892">
    <property type="entry name" value="SUBTILASE"/>
    <property type="match status" value="1"/>
</dbReference>
<dbReference type="STRING" id="303698.A0A1V6TT57"/>
<dbReference type="SUPFAM" id="SSF52743">
    <property type="entry name" value="Subtilisin-like"/>
    <property type="match status" value="1"/>
</dbReference>
<dbReference type="PANTHER" id="PTHR43806:SF58">
    <property type="entry name" value="ALKALINE PROTEASE 1-RELATED"/>
    <property type="match status" value="1"/>
</dbReference>
<evidence type="ECO:0000256" key="7">
    <source>
        <dbReference type="ARBA" id="ARBA00022825"/>
    </source>
</evidence>
<organism evidence="14 15">
    <name type="scientific">Penicillium steckii</name>
    <dbReference type="NCBI Taxonomy" id="303698"/>
    <lineage>
        <taxon>Eukaryota</taxon>
        <taxon>Fungi</taxon>
        <taxon>Dikarya</taxon>
        <taxon>Ascomycota</taxon>
        <taxon>Pezizomycotina</taxon>
        <taxon>Eurotiomycetes</taxon>
        <taxon>Eurotiomycetidae</taxon>
        <taxon>Eurotiales</taxon>
        <taxon>Aspergillaceae</taxon>
        <taxon>Penicillium</taxon>
    </lineage>
</organism>
<evidence type="ECO:0000256" key="4">
    <source>
        <dbReference type="ARBA" id="ARBA00022670"/>
    </source>
</evidence>
<keyword evidence="7 10" id="KW-0720">Serine protease</keyword>
<dbReference type="CDD" id="cd04077">
    <property type="entry name" value="Peptidases_S8_PCSK9_ProteinaseK_like"/>
    <property type="match status" value="1"/>
</dbReference>